<dbReference type="EMBL" id="LQYW01000006">
    <property type="protein sequence ID" value="KYD32797.1"/>
    <property type="molecule type" value="Genomic_DNA"/>
</dbReference>
<sequence length="75" mass="7632">MNFYISQSICIYQLKIGSVMNSSVLQIGSAGSIQALSTLTNTGGFTKPAPHATAIVPLAGGASSSPLVPLHSATR</sequence>
<protein>
    <submittedName>
        <fullName evidence="1">Uncharacterized protein</fullName>
    </submittedName>
</protein>
<evidence type="ECO:0000313" key="2">
    <source>
        <dbReference type="Proteomes" id="UP000075324"/>
    </source>
</evidence>
<dbReference type="InterPro" id="IPR024255">
    <property type="entry name" value="GerPB"/>
</dbReference>
<evidence type="ECO:0000313" key="1">
    <source>
        <dbReference type="EMBL" id="KYD32797.1"/>
    </source>
</evidence>
<organism evidence="1 2">
    <name type="scientific">Parageobacillus toebii</name>
    <dbReference type="NCBI Taxonomy" id="153151"/>
    <lineage>
        <taxon>Bacteria</taxon>
        <taxon>Bacillati</taxon>
        <taxon>Bacillota</taxon>
        <taxon>Bacilli</taxon>
        <taxon>Bacillales</taxon>
        <taxon>Anoxybacillaceae</taxon>
        <taxon>Parageobacillus</taxon>
    </lineage>
</organism>
<comment type="caution">
    <text evidence="1">The sequence shown here is derived from an EMBL/GenBank/DDBJ whole genome shotgun (WGS) entry which is preliminary data.</text>
</comment>
<gene>
    <name evidence="1" type="ORF">B4110_0798</name>
</gene>
<proteinExistence type="predicted"/>
<dbReference type="AlphaFoldDB" id="A0A150N7T4"/>
<dbReference type="RefSeq" id="WP_012749373.1">
    <property type="nucleotide sequence ID" value="NZ_CP070511.1"/>
</dbReference>
<dbReference type="Pfam" id="PF10803">
    <property type="entry name" value="GerPB"/>
    <property type="match status" value="1"/>
</dbReference>
<accession>A0A150N7T4</accession>
<name>A0A150N7T4_9BACL</name>
<dbReference type="Proteomes" id="UP000075324">
    <property type="component" value="Unassembled WGS sequence"/>
</dbReference>
<dbReference type="GeneID" id="94901101"/>
<dbReference type="PATRIC" id="fig|153151.4.peg.3239"/>
<reference evidence="1 2" key="1">
    <citation type="submission" date="2016-01" db="EMBL/GenBank/DDBJ databases">
        <title>Draft Genome Sequences of Seven Thermophilic Sporeformers Isolated from Foods.</title>
        <authorList>
            <person name="Berendsen E.M."/>
            <person name="Wells-Bennik M.H."/>
            <person name="Krawcyk A.O."/>
            <person name="De Jong A."/>
            <person name="Holsappel S."/>
            <person name="Eijlander R.T."/>
            <person name="Kuipers O.P."/>
        </authorList>
    </citation>
    <scope>NUCLEOTIDE SEQUENCE [LARGE SCALE GENOMIC DNA]</scope>
    <source>
        <strain evidence="1 2">B4110</strain>
    </source>
</reference>